<accession>A0A1I7YVF7</accession>
<sequence length="105" mass="12229">MRRFQIERDPVQRAQPTTFSRRSKGNDGPNASNHGHHGHHSGRMPMRMAAARARDKMHRLFAEERRWDPIPVITLDEDGDPPRRNLPEETPLITPPTPRYVPYPF</sequence>
<evidence type="ECO:0000313" key="3">
    <source>
        <dbReference type="WBParaSite" id="L893_g20122.t1"/>
    </source>
</evidence>
<keyword evidence="2" id="KW-1185">Reference proteome</keyword>
<dbReference type="WBParaSite" id="L893_g20122.t1">
    <property type="protein sequence ID" value="L893_g20122.t1"/>
    <property type="gene ID" value="L893_g20122"/>
</dbReference>
<proteinExistence type="predicted"/>
<name>A0A1I7YVF7_9BILA</name>
<feature type="compositionally biased region" description="Basic and acidic residues" evidence="1">
    <location>
        <begin position="1"/>
        <end position="11"/>
    </location>
</feature>
<dbReference type="AlphaFoldDB" id="A0A1I7YVF7"/>
<protein>
    <submittedName>
        <fullName evidence="3">Uncharacterized protein</fullName>
    </submittedName>
</protein>
<feature type="region of interest" description="Disordered" evidence="1">
    <location>
        <begin position="1"/>
        <end position="45"/>
    </location>
</feature>
<dbReference type="Proteomes" id="UP000095287">
    <property type="component" value="Unplaced"/>
</dbReference>
<organism evidence="2 3">
    <name type="scientific">Steinernema glaseri</name>
    <dbReference type="NCBI Taxonomy" id="37863"/>
    <lineage>
        <taxon>Eukaryota</taxon>
        <taxon>Metazoa</taxon>
        <taxon>Ecdysozoa</taxon>
        <taxon>Nematoda</taxon>
        <taxon>Chromadorea</taxon>
        <taxon>Rhabditida</taxon>
        <taxon>Tylenchina</taxon>
        <taxon>Panagrolaimomorpha</taxon>
        <taxon>Strongyloidoidea</taxon>
        <taxon>Steinernematidae</taxon>
        <taxon>Steinernema</taxon>
    </lineage>
</organism>
<evidence type="ECO:0000313" key="2">
    <source>
        <dbReference type="Proteomes" id="UP000095287"/>
    </source>
</evidence>
<reference evidence="3" key="1">
    <citation type="submission" date="2016-11" db="UniProtKB">
        <authorList>
            <consortium name="WormBaseParasite"/>
        </authorList>
    </citation>
    <scope>IDENTIFICATION</scope>
</reference>
<feature type="region of interest" description="Disordered" evidence="1">
    <location>
        <begin position="72"/>
        <end position="105"/>
    </location>
</feature>
<evidence type="ECO:0000256" key="1">
    <source>
        <dbReference type="SAM" id="MobiDB-lite"/>
    </source>
</evidence>
<feature type="compositionally biased region" description="Pro residues" evidence="1">
    <location>
        <begin position="93"/>
        <end position="105"/>
    </location>
</feature>